<proteinExistence type="predicted"/>
<keyword evidence="3" id="KW-1185">Reference proteome</keyword>
<evidence type="ECO:0000256" key="1">
    <source>
        <dbReference type="SAM" id="MobiDB-lite"/>
    </source>
</evidence>
<organism evidence="2 3">
    <name type="scientific">Kwoniella heveanensis BCC8398</name>
    <dbReference type="NCBI Taxonomy" id="1296120"/>
    <lineage>
        <taxon>Eukaryota</taxon>
        <taxon>Fungi</taxon>
        <taxon>Dikarya</taxon>
        <taxon>Basidiomycota</taxon>
        <taxon>Agaricomycotina</taxon>
        <taxon>Tremellomycetes</taxon>
        <taxon>Tremellales</taxon>
        <taxon>Cryptococcaceae</taxon>
        <taxon>Kwoniella</taxon>
    </lineage>
</organism>
<dbReference type="Proteomes" id="UP000092666">
    <property type="component" value="Unassembled WGS sequence"/>
</dbReference>
<feature type="region of interest" description="Disordered" evidence="1">
    <location>
        <begin position="443"/>
        <end position="463"/>
    </location>
</feature>
<sequence length="590" mass="63170">MGLFSRRSRNNTLSSSSSVHLSSPSPNFPSSSGSTATHHSGTFSRSGRLTPLSLSPNIDNGGNTSQPSIHLRVAIDPIPIRGHNEDAKSLFFIHVSPEEGIAALRREIARTVGHGSMGLFKVSIPHQAHAQSRTYTTHYGKSVDLLSQFPAFNLDDPAQLGISLDSTWKEMAVEAVASGADLKVKHWFPEQPVGASDVIHIIARPLMGMPINTVPLTLRAYFAQPPQASSSAGSSSRSLSLPPPITIDVNPYTTVDELKSELLKASGRDENLWKHVVLWQIAMTENEMNVINELGRLKNGKMPWPYPPGAMEPIAMTDGNLPVSLFFPKSAPSGDMLNLSVWLDPARDVYASANGTDTAPVARDIPHFRYPMLHLERPASTHDQSPPSSQATLTPPLSAVSRVGELEGAATQHLKVKHRGGRIRPSTAPAVVVSDSAIPSIRAFGAGSRPPPPNSSRSARAALPTSSCSIPAFTSSSSTTTVKPQPPKGLGIVTSSAYLPPPPLDRASFSSTISSEDEGSVPSLNFSQQSFDQVAFAAVKTPDAEKQEWIANPIAEGLEMGMKRTVSERRGKVGSLRDRIRKVAAGSPMM</sequence>
<gene>
    <name evidence="2" type="ORF">I316_07618</name>
</gene>
<reference evidence="3" key="2">
    <citation type="submission" date="2013-12" db="EMBL/GenBank/DDBJ databases">
        <title>Evolution of pathogenesis and genome organization in the Tremellales.</title>
        <authorList>
            <person name="Cuomo C."/>
            <person name="Litvintseva A."/>
            <person name="Heitman J."/>
            <person name="Chen Y."/>
            <person name="Sun S."/>
            <person name="Springer D."/>
            <person name="Dromer F."/>
            <person name="Young S."/>
            <person name="Zeng Q."/>
            <person name="Chapman S."/>
            <person name="Gujja S."/>
            <person name="Saif S."/>
            <person name="Birren B."/>
        </authorList>
    </citation>
    <scope>NUCLEOTIDE SEQUENCE [LARGE SCALE GENOMIC DNA]</scope>
    <source>
        <strain evidence="3">BCC8398</strain>
    </source>
</reference>
<name>A0A1B9GI39_9TREE</name>
<feature type="compositionally biased region" description="Polar residues" evidence="1">
    <location>
        <begin position="52"/>
        <end position="67"/>
    </location>
</feature>
<feature type="region of interest" description="Disordered" evidence="1">
    <location>
        <begin position="1"/>
        <end position="67"/>
    </location>
</feature>
<accession>A0A1B9GI39</accession>
<feature type="compositionally biased region" description="Low complexity" evidence="1">
    <location>
        <begin position="1"/>
        <end position="44"/>
    </location>
</feature>
<dbReference type="EMBL" id="KV700143">
    <property type="protein sequence ID" value="OCF30732.1"/>
    <property type="molecule type" value="Genomic_DNA"/>
</dbReference>
<evidence type="ECO:0000313" key="2">
    <source>
        <dbReference type="EMBL" id="OCF30732.1"/>
    </source>
</evidence>
<protein>
    <submittedName>
        <fullName evidence="2">Uncharacterized protein</fullName>
    </submittedName>
</protein>
<dbReference type="OrthoDB" id="2585427at2759"/>
<evidence type="ECO:0000313" key="3">
    <source>
        <dbReference type="Proteomes" id="UP000092666"/>
    </source>
</evidence>
<reference evidence="2 3" key="1">
    <citation type="submission" date="2013-07" db="EMBL/GenBank/DDBJ databases">
        <title>The Genome Sequence of Cryptococcus heveanensis BCC8398.</title>
        <authorList>
            <consortium name="The Broad Institute Genome Sequencing Platform"/>
            <person name="Cuomo C."/>
            <person name="Litvintseva A."/>
            <person name="Chen Y."/>
            <person name="Heitman J."/>
            <person name="Sun S."/>
            <person name="Springer D."/>
            <person name="Dromer F."/>
            <person name="Young S.K."/>
            <person name="Zeng Q."/>
            <person name="Gargeya S."/>
            <person name="Fitzgerald M."/>
            <person name="Abouelleil A."/>
            <person name="Alvarado L."/>
            <person name="Berlin A.M."/>
            <person name="Chapman S.B."/>
            <person name="Dewar J."/>
            <person name="Goldberg J."/>
            <person name="Griggs A."/>
            <person name="Gujja S."/>
            <person name="Hansen M."/>
            <person name="Howarth C."/>
            <person name="Imamovic A."/>
            <person name="Larimer J."/>
            <person name="McCowan C."/>
            <person name="Murphy C."/>
            <person name="Pearson M."/>
            <person name="Priest M."/>
            <person name="Roberts A."/>
            <person name="Saif S."/>
            <person name="Shea T."/>
            <person name="Sykes S."/>
            <person name="Wortman J."/>
            <person name="Nusbaum C."/>
            <person name="Birren B."/>
        </authorList>
    </citation>
    <scope>NUCLEOTIDE SEQUENCE [LARGE SCALE GENOMIC DNA]</scope>
    <source>
        <strain evidence="2 3">BCC8398</strain>
    </source>
</reference>
<dbReference type="AlphaFoldDB" id="A0A1B9GI39"/>